<dbReference type="InterPro" id="IPR008993">
    <property type="entry name" value="TIMP-like_OB-fold"/>
</dbReference>
<dbReference type="PANTHER" id="PTHR11844:SF33">
    <property type="entry name" value="TISSUE INHIBITOR OF METALLOPROTEINASE"/>
    <property type="match status" value="1"/>
</dbReference>
<accession>A0A8B6HFI5</accession>
<dbReference type="Pfam" id="PF00965">
    <property type="entry name" value="TIMP"/>
    <property type="match status" value="1"/>
</dbReference>
<protein>
    <submittedName>
        <fullName evidence="3">Uncharacterized protein</fullName>
    </submittedName>
</protein>
<evidence type="ECO:0000313" key="3">
    <source>
        <dbReference type="EMBL" id="VDI78180.1"/>
    </source>
</evidence>
<sequence length="125" mass="13909">MPIFFFLNVVIKGKAVKEELNPPIDEGDLYRSDIRYWDVKRIYDVNVIEVFKAPDNVQVKPGDVIQAVTDAMGSLCGGYLELDTEQIIIGGVNKDGQITFGSCSHKERNGVTPLQLKGLRGDYTC</sequence>
<dbReference type="Gene3D" id="2.40.50.120">
    <property type="match status" value="1"/>
</dbReference>
<dbReference type="GO" id="GO:0005615">
    <property type="term" value="C:extracellular space"/>
    <property type="evidence" value="ECO:0007669"/>
    <property type="project" value="TreeGrafter"/>
</dbReference>
<evidence type="ECO:0000256" key="1">
    <source>
        <dbReference type="ARBA" id="ARBA00004613"/>
    </source>
</evidence>
<dbReference type="GO" id="GO:0051045">
    <property type="term" value="P:negative regulation of membrane protein ectodomain proteolysis"/>
    <property type="evidence" value="ECO:0007669"/>
    <property type="project" value="TreeGrafter"/>
</dbReference>
<keyword evidence="2" id="KW-0964">Secreted</keyword>
<comment type="caution">
    <text evidence="3">The sequence shown here is derived from an EMBL/GenBank/DDBJ whole genome shotgun (WGS) entry which is preliminary data.</text>
</comment>
<dbReference type="AlphaFoldDB" id="A0A8B6HFI5"/>
<dbReference type="InterPro" id="IPR001820">
    <property type="entry name" value="TIMP"/>
</dbReference>
<comment type="subcellular location">
    <subcellularLocation>
        <location evidence="1">Secreted</location>
    </subcellularLocation>
</comment>
<dbReference type="PANTHER" id="PTHR11844">
    <property type="entry name" value="METALLOPROTEASE INHIBITOR"/>
    <property type="match status" value="1"/>
</dbReference>
<reference evidence="3" key="1">
    <citation type="submission" date="2018-11" db="EMBL/GenBank/DDBJ databases">
        <authorList>
            <person name="Alioto T."/>
            <person name="Alioto T."/>
        </authorList>
    </citation>
    <scope>NUCLEOTIDE SEQUENCE</scope>
</reference>
<dbReference type="OrthoDB" id="6041373at2759"/>
<name>A0A8B6HFI5_MYTGA</name>
<dbReference type="GO" id="GO:0031012">
    <property type="term" value="C:extracellular matrix"/>
    <property type="evidence" value="ECO:0007669"/>
    <property type="project" value="TreeGrafter"/>
</dbReference>
<dbReference type="SUPFAM" id="SSF50242">
    <property type="entry name" value="TIMP-like"/>
    <property type="match status" value="1"/>
</dbReference>
<dbReference type="EMBL" id="UYJE01009947">
    <property type="protein sequence ID" value="VDI78180.1"/>
    <property type="molecule type" value="Genomic_DNA"/>
</dbReference>
<organism evidence="3 4">
    <name type="scientific">Mytilus galloprovincialis</name>
    <name type="common">Mediterranean mussel</name>
    <dbReference type="NCBI Taxonomy" id="29158"/>
    <lineage>
        <taxon>Eukaryota</taxon>
        <taxon>Metazoa</taxon>
        <taxon>Spiralia</taxon>
        <taxon>Lophotrochozoa</taxon>
        <taxon>Mollusca</taxon>
        <taxon>Bivalvia</taxon>
        <taxon>Autobranchia</taxon>
        <taxon>Pteriomorphia</taxon>
        <taxon>Mytilida</taxon>
        <taxon>Mytiloidea</taxon>
        <taxon>Mytilidae</taxon>
        <taxon>Mytilinae</taxon>
        <taxon>Mytilus</taxon>
    </lineage>
</organism>
<evidence type="ECO:0000256" key="2">
    <source>
        <dbReference type="ARBA" id="ARBA00022525"/>
    </source>
</evidence>
<evidence type="ECO:0000313" key="4">
    <source>
        <dbReference type="Proteomes" id="UP000596742"/>
    </source>
</evidence>
<dbReference type="GO" id="GO:0002020">
    <property type="term" value="F:protease binding"/>
    <property type="evidence" value="ECO:0007669"/>
    <property type="project" value="TreeGrafter"/>
</dbReference>
<gene>
    <name evidence="3" type="ORF">MGAL_10B058336</name>
</gene>
<proteinExistence type="predicted"/>
<dbReference type="GO" id="GO:0008191">
    <property type="term" value="F:metalloendopeptidase inhibitor activity"/>
    <property type="evidence" value="ECO:0007669"/>
    <property type="project" value="InterPro"/>
</dbReference>
<keyword evidence="4" id="KW-1185">Reference proteome</keyword>
<dbReference type="Proteomes" id="UP000596742">
    <property type="component" value="Unassembled WGS sequence"/>
</dbReference>